<accession>L0R9D4</accession>
<dbReference type="Gene3D" id="1.10.3210.10">
    <property type="entry name" value="Hypothetical protein af1432"/>
    <property type="match status" value="1"/>
</dbReference>
<evidence type="ECO:0000313" key="10">
    <source>
        <dbReference type="EMBL" id="CCO23364.1"/>
    </source>
</evidence>
<evidence type="ECO:0000256" key="4">
    <source>
        <dbReference type="ARBA" id="ARBA00022801"/>
    </source>
</evidence>
<dbReference type="EMBL" id="FO203522">
    <property type="protein sequence ID" value="CCO23364.1"/>
    <property type="molecule type" value="Genomic_DNA"/>
</dbReference>
<dbReference type="eggNOG" id="COG2844">
    <property type="taxonomic scope" value="Bacteria"/>
</dbReference>
<comment type="cofactor">
    <cofactor evidence="7">
        <name>Mg(2+)</name>
        <dbReference type="ChEBI" id="CHEBI:18420"/>
    </cofactor>
</comment>
<dbReference type="HAMAP" id="MF_00277">
    <property type="entry name" value="PII_uridylyl_transf"/>
    <property type="match status" value="1"/>
</dbReference>
<keyword evidence="6 7" id="KW-0511">Multifunctional enzyme</keyword>
<dbReference type="CDD" id="cd04900">
    <property type="entry name" value="ACT_UUR-like_1"/>
    <property type="match status" value="1"/>
</dbReference>
<evidence type="ECO:0000256" key="5">
    <source>
        <dbReference type="ARBA" id="ARBA00022842"/>
    </source>
</evidence>
<dbReference type="InterPro" id="IPR045865">
    <property type="entry name" value="ACT-like_dom_sf"/>
</dbReference>
<dbReference type="GO" id="GO:0006808">
    <property type="term" value="P:regulation of nitrogen utilization"/>
    <property type="evidence" value="ECO:0007669"/>
    <property type="project" value="UniProtKB-UniRule"/>
</dbReference>
<dbReference type="Pfam" id="PF08335">
    <property type="entry name" value="GlnD_UR_UTase"/>
    <property type="match status" value="1"/>
</dbReference>
<dbReference type="RefSeq" id="WP_015335968.1">
    <property type="nucleotide sequence ID" value="NC_020055.1"/>
</dbReference>
<feature type="region of interest" description="Uridylyltransferase" evidence="7">
    <location>
        <begin position="1"/>
        <end position="307"/>
    </location>
</feature>
<keyword evidence="5 7" id="KW-0460">Magnesium</keyword>
<dbReference type="EC" id="3.1.4.-" evidence="7"/>
<comment type="catalytic activity">
    <reaction evidence="7">
        <text>[protein-PII]-uridylyl-L-tyrosine + H2O = [protein-PII]-L-tyrosine + UMP + H(+)</text>
        <dbReference type="Rhea" id="RHEA:48600"/>
        <dbReference type="Rhea" id="RHEA-COMP:12147"/>
        <dbReference type="Rhea" id="RHEA-COMP:12148"/>
        <dbReference type="ChEBI" id="CHEBI:15377"/>
        <dbReference type="ChEBI" id="CHEBI:15378"/>
        <dbReference type="ChEBI" id="CHEBI:46858"/>
        <dbReference type="ChEBI" id="CHEBI:57865"/>
        <dbReference type="ChEBI" id="CHEBI:90602"/>
    </reaction>
</comment>
<dbReference type="GO" id="GO:0008081">
    <property type="term" value="F:phosphoric diester hydrolase activity"/>
    <property type="evidence" value="ECO:0007669"/>
    <property type="project" value="UniProtKB-UniRule"/>
</dbReference>
<evidence type="ECO:0000256" key="3">
    <source>
        <dbReference type="ARBA" id="ARBA00022737"/>
    </source>
</evidence>
<dbReference type="PANTHER" id="PTHR47320">
    <property type="entry name" value="BIFUNCTIONAL URIDYLYLTRANSFERASE/URIDYLYL-REMOVING ENZYME"/>
    <property type="match status" value="1"/>
</dbReference>
<dbReference type="SUPFAM" id="SSF109604">
    <property type="entry name" value="HD-domain/PDEase-like"/>
    <property type="match status" value="1"/>
</dbReference>
<dbReference type="Pfam" id="PF24931">
    <property type="entry name" value="ACT_ACR9_3rd"/>
    <property type="match status" value="1"/>
</dbReference>
<evidence type="ECO:0000256" key="2">
    <source>
        <dbReference type="ARBA" id="ARBA00022695"/>
    </source>
</evidence>
<keyword evidence="2 7" id="KW-0548">Nucleotidyltransferase</keyword>
<keyword evidence="3" id="KW-0677">Repeat</keyword>
<comment type="similarity">
    <text evidence="7">Belongs to the GlnD family.</text>
</comment>
<dbReference type="OrthoDB" id="9758038at2"/>
<evidence type="ECO:0000259" key="9">
    <source>
        <dbReference type="PROSITE" id="PS51831"/>
    </source>
</evidence>
<keyword evidence="11" id="KW-1185">Reference proteome</keyword>
<feature type="domain" description="HD" evidence="9">
    <location>
        <begin position="408"/>
        <end position="524"/>
    </location>
</feature>
<evidence type="ECO:0000256" key="7">
    <source>
        <dbReference type="HAMAP-Rule" id="MF_00277"/>
    </source>
</evidence>
<reference evidence="10 11" key="1">
    <citation type="submission" date="2012-10" db="EMBL/GenBank/DDBJ databases">
        <authorList>
            <person name="Genoscope - CEA"/>
        </authorList>
    </citation>
    <scope>NUCLEOTIDE SEQUENCE [LARGE SCALE GENOMIC DNA]</scope>
    <source>
        <strain evidence="11">AM13 / DSM 14728</strain>
    </source>
</reference>
<keyword evidence="1 7" id="KW-0808">Transferase</keyword>
<dbReference type="PROSITE" id="PS51831">
    <property type="entry name" value="HD"/>
    <property type="match status" value="1"/>
</dbReference>
<dbReference type="PROSITE" id="PS51671">
    <property type="entry name" value="ACT"/>
    <property type="match status" value="2"/>
</dbReference>
<dbReference type="GO" id="GO:0008773">
    <property type="term" value="F:[protein-PII] uridylyltransferase activity"/>
    <property type="evidence" value="ECO:0007669"/>
    <property type="project" value="UniProtKB-UniRule"/>
</dbReference>
<organism evidence="10 11">
    <name type="scientific">Maridesulfovibrio hydrothermalis AM13 = DSM 14728</name>
    <dbReference type="NCBI Taxonomy" id="1121451"/>
    <lineage>
        <taxon>Bacteria</taxon>
        <taxon>Pseudomonadati</taxon>
        <taxon>Thermodesulfobacteriota</taxon>
        <taxon>Desulfovibrionia</taxon>
        <taxon>Desulfovibrionales</taxon>
        <taxon>Desulfovibrionaceae</taxon>
        <taxon>Maridesulfovibrio</taxon>
    </lineage>
</organism>
<dbReference type="Proteomes" id="UP000010808">
    <property type="component" value="Chromosome"/>
</dbReference>
<dbReference type="Gene3D" id="3.30.70.260">
    <property type="match status" value="1"/>
</dbReference>
<dbReference type="STRING" id="1121451.DESAM_21083"/>
<dbReference type="AlphaFoldDB" id="L0R9D4"/>
<dbReference type="PIRSF" id="PIRSF006288">
    <property type="entry name" value="PII_uridyltransf"/>
    <property type="match status" value="1"/>
</dbReference>
<dbReference type="InterPro" id="IPR043519">
    <property type="entry name" value="NT_sf"/>
</dbReference>
<dbReference type="EC" id="2.7.7.59" evidence="7"/>
<dbReference type="CDD" id="cd05401">
    <property type="entry name" value="NT_GlnE_GlnD_like"/>
    <property type="match status" value="1"/>
</dbReference>
<dbReference type="InterPro" id="IPR003607">
    <property type="entry name" value="HD/PDEase_dom"/>
</dbReference>
<comment type="caution">
    <text evidence="7">Lacks conserved residue(s) required for the propagation of feature annotation.</text>
</comment>
<dbReference type="CDD" id="cd04873">
    <property type="entry name" value="ACT_UUR-ACR-like"/>
    <property type="match status" value="1"/>
</dbReference>
<proteinExistence type="inferred from homology"/>
<comment type="function">
    <text evidence="7">Modifies, by uridylylation and deuridylylation, the PII regulatory proteins (GlnB and homologs), in response to the nitrogen status of the cell that GlnD senses through the glutamine level. Under low glutamine levels, catalyzes the conversion of the PII proteins and UTP to PII-UMP and PPi, while under higher glutamine levels, GlnD hydrolyzes PII-UMP to PII and UMP (deuridylylation). Thus, controls uridylylation state and activity of the PII proteins, and plays an important role in the regulation of nitrogen metabolism.</text>
</comment>
<dbReference type="PATRIC" id="fig|1121451.3.peg.1338"/>
<dbReference type="KEGG" id="dhy:DESAM_21083"/>
<dbReference type="CDD" id="cd00077">
    <property type="entry name" value="HDc"/>
    <property type="match status" value="1"/>
</dbReference>
<dbReference type="Pfam" id="PF01966">
    <property type="entry name" value="HD"/>
    <property type="match status" value="1"/>
</dbReference>
<dbReference type="PANTHER" id="PTHR47320:SF1">
    <property type="entry name" value="BIFUNCTIONAL URIDYLYLTRANSFERASE_URIDYLYL-REMOVING ENZYME"/>
    <property type="match status" value="1"/>
</dbReference>
<dbReference type="SMART" id="SM00471">
    <property type="entry name" value="HDc"/>
    <property type="match status" value="1"/>
</dbReference>
<evidence type="ECO:0000256" key="1">
    <source>
        <dbReference type="ARBA" id="ARBA00022679"/>
    </source>
</evidence>
<dbReference type="InterPro" id="IPR006674">
    <property type="entry name" value="HD_domain"/>
</dbReference>
<feature type="domain" description="ACT" evidence="8">
    <location>
        <begin position="768"/>
        <end position="843"/>
    </location>
</feature>
<gene>
    <name evidence="7 10" type="primary">glnD</name>
    <name evidence="10" type="ORF">DESAM_21083</name>
</gene>
<evidence type="ECO:0000259" key="8">
    <source>
        <dbReference type="PROSITE" id="PS51671"/>
    </source>
</evidence>
<dbReference type="InterPro" id="IPR002912">
    <property type="entry name" value="ACT_dom"/>
</dbReference>
<dbReference type="SUPFAM" id="SSF81301">
    <property type="entry name" value="Nucleotidyltransferase"/>
    <property type="match status" value="1"/>
</dbReference>
<sequence>MNSGTPPRASIEDLLAGREILLAACSRSMPQDFPQQMSRLVDNYFAARIDEAVFSGIISSCERVCVVAVGGYGRGQLAPCSDLDVLLLTDISRAGVLEELAGFLFHPLWDLKFEVGHGVRTVKQNLSLAASDFKVLASLLDLRFIAGHKEPYRKLSAKFRDKIIPSYGSNFCKTLWEKRSRLGAGMDSVVLEPDLKNGWGTLRDSQFIRWCAAVKGDYLPLSAEDLSDLCRDEALLMRARCAVHFMRKRKQDKLVLDILPDVASLCGVKGYNPARRGNDLLTAIHQAMVRIRSMGDALFRESFDCKNRTFIEFNGLTGLDGGLAVFETKSRTGYPLTREARRAVSNINEGADPGLGESLSRLIDILKGDYGWRTSLEMLDSGLLKSFLPEFAKVSELVPYDGYHQYPPGRHSLLTVHKCCDIFRNEFSEGGKCISPEDFNALVLAALFHDIGKGKKNHSERGARIAEDLLSNTDFSDRFKEDVVFLIRQHLLLVKASRSIDLSSLDALRGIAGIVRSPRRLRMLFILSVADSMATGPRVWNSWSESLLREIYSGLELVLTDADFSEMESEDQIAEAVKKLRSSALKQLAPEIVETMVGIMPERYLIAEDPDEIVLHMRQVLEFNRVYEKDLIRKPAGKGGKGINLVRSFETDDPGRVKLVVTSRDQDFLFAAQSGVLALHSINILSADIFSWSDGTAVNTFIVETPSDTAPADIWARIERSIMYALTGRLSLDYRLHKKRNSLFVKSGASRVPTQISIDNESSETYTLLEVITGDRSGILYDMASLFSRMNVDIRMARISTTGQSVFDVFHIESPEGGKIKDKEHANELVSALEYALSCVYKG</sequence>
<protein>
    <recommendedName>
        <fullName evidence="7">Bifunctional uridylyltransferase/uridylyl-removing enzyme</fullName>
        <shortName evidence="7">UTase/UR</shortName>
    </recommendedName>
    <alternativeName>
        <fullName evidence="7">Bifunctional [protein-PII] modification enzyme</fullName>
    </alternativeName>
    <alternativeName>
        <fullName evidence="7">Bifunctional nitrogen sensor protein</fullName>
    </alternativeName>
    <domain>
        <recommendedName>
            <fullName evidence="7">[Protein-PII] uridylyltransferase</fullName>
            <shortName evidence="7">PII uridylyltransferase</shortName>
            <shortName evidence="7">UTase</shortName>
            <ecNumber evidence="7">2.7.7.59</ecNumber>
        </recommendedName>
    </domain>
    <domain>
        <recommendedName>
            <fullName evidence="7">[Protein-PII]-UMP uridylyl-removing enzyme</fullName>
            <shortName evidence="7">UR</shortName>
            <ecNumber evidence="7">3.1.4.-</ecNumber>
        </recommendedName>
    </domain>
</protein>
<name>L0R9D4_9BACT</name>
<keyword evidence="4 7" id="KW-0378">Hydrolase</keyword>
<comment type="activity regulation">
    <text evidence="7">Uridylyltransferase (UTase) activity is inhibited by glutamine, while glutamine activates uridylyl-removing (UR) activity.</text>
</comment>
<evidence type="ECO:0000256" key="6">
    <source>
        <dbReference type="ARBA" id="ARBA00023268"/>
    </source>
</evidence>
<dbReference type="SUPFAM" id="SSF55021">
    <property type="entry name" value="ACT-like"/>
    <property type="match status" value="2"/>
</dbReference>
<dbReference type="InterPro" id="IPR010043">
    <property type="entry name" value="UTase/UR"/>
</dbReference>
<evidence type="ECO:0000313" key="11">
    <source>
        <dbReference type="Proteomes" id="UP000010808"/>
    </source>
</evidence>
<feature type="domain" description="ACT" evidence="8">
    <location>
        <begin position="658"/>
        <end position="737"/>
    </location>
</feature>
<comment type="domain">
    <text evidence="7">Has four distinct domains: an N-terminal nucleotidyltransferase (NT) domain responsible for UTase activity, a central HD domain that encodes UR activity, and two C-terminal ACT domains that seem to have a role in glutamine sensing.</text>
</comment>
<comment type="catalytic activity">
    <reaction evidence="7">
        <text>[protein-PII]-L-tyrosine + UTP = [protein-PII]-uridylyl-L-tyrosine + diphosphate</text>
        <dbReference type="Rhea" id="RHEA:13673"/>
        <dbReference type="Rhea" id="RHEA-COMP:12147"/>
        <dbReference type="Rhea" id="RHEA-COMP:12148"/>
        <dbReference type="ChEBI" id="CHEBI:33019"/>
        <dbReference type="ChEBI" id="CHEBI:46398"/>
        <dbReference type="ChEBI" id="CHEBI:46858"/>
        <dbReference type="ChEBI" id="CHEBI:90602"/>
        <dbReference type="EC" id="2.7.7.59"/>
    </reaction>
</comment>
<dbReference type="HOGENOM" id="CLU_012833_1_0_7"/>
<dbReference type="InterPro" id="IPR013546">
    <property type="entry name" value="PII_UdlTrfase/GS_AdlTrfase"/>
</dbReference>